<dbReference type="EMBL" id="AHMI02000068">
    <property type="protein sequence ID" value="EMY15704.1"/>
    <property type="molecule type" value="Genomic_DNA"/>
</dbReference>
<organism evidence="1 2">
    <name type="scientific">Leptospira weilii str. Ecochallenge</name>
    <dbReference type="NCBI Taxonomy" id="1049986"/>
    <lineage>
        <taxon>Bacteria</taxon>
        <taxon>Pseudomonadati</taxon>
        <taxon>Spirochaetota</taxon>
        <taxon>Spirochaetia</taxon>
        <taxon>Leptospirales</taxon>
        <taxon>Leptospiraceae</taxon>
        <taxon>Leptospira</taxon>
    </lineage>
</organism>
<protein>
    <submittedName>
        <fullName evidence="1">Uncharacterized protein</fullName>
    </submittedName>
</protein>
<dbReference type="AlphaFoldDB" id="N1UCL7"/>
<name>N1UCL7_9LEPT</name>
<accession>N1UCL7</accession>
<evidence type="ECO:0000313" key="1">
    <source>
        <dbReference type="EMBL" id="EMY15704.1"/>
    </source>
</evidence>
<gene>
    <name evidence="1" type="ORF">LEP1GSC043_0696</name>
</gene>
<comment type="caution">
    <text evidence="1">The sequence shown here is derived from an EMBL/GenBank/DDBJ whole genome shotgun (WGS) entry which is preliminary data.</text>
</comment>
<proteinExistence type="predicted"/>
<dbReference type="Proteomes" id="UP000012249">
    <property type="component" value="Unassembled WGS sequence"/>
</dbReference>
<evidence type="ECO:0000313" key="2">
    <source>
        <dbReference type="Proteomes" id="UP000012249"/>
    </source>
</evidence>
<reference evidence="1 2" key="1">
    <citation type="submission" date="2013-02" db="EMBL/GenBank/DDBJ databases">
        <authorList>
            <person name="Harkins D.M."/>
            <person name="Durkin A.S."/>
            <person name="Brinkac L.M."/>
            <person name="Haft D.H."/>
            <person name="Selengut J.D."/>
            <person name="Sanka R."/>
            <person name="DePew J."/>
            <person name="Purushe J."/>
            <person name="Haake D.A."/>
            <person name="Matsunaga J."/>
            <person name="Vinetz J.M."/>
            <person name="Sutton G.G."/>
            <person name="Nierman W.C."/>
            <person name="Fouts D.E."/>
        </authorList>
    </citation>
    <scope>NUCLEOTIDE SEQUENCE [LARGE SCALE GENOMIC DNA]</scope>
    <source>
        <strain evidence="1 2">Ecochallenge</strain>
    </source>
</reference>
<sequence>MLVAFFTDKFVEESQNKNRLIHSKRLTLLFHRSHVGNIFTFEILTKEGFSAMKVEHISDY</sequence>